<dbReference type="AlphaFoldDB" id="A0A9N7RQC9"/>
<comment type="caution">
    <text evidence="1">The sequence shown here is derived from an EMBL/GenBank/DDBJ whole genome shotgun (WGS) entry which is preliminary data.</text>
</comment>
<reference evidence="1" key="1">
    <citation type="submission" date="2019-12" db="EMBL/GenBank/DDBJ databases">
        <authorList>
            <person name="Scholes J."/>
        </authorList>
    </citation>
    <scope>NUCLEOTIDE SEQUENCE</scope>
</reference>
<feature type="non-terminal residue" evidence="1">
    <location>
        <position position="397"/>
    </location>
</feature>
<organism evidence="1 2">
    <name type="scientific">Striga hermonthica</name>
    <name type="common">Purple witchweed</name>
    <name type="synonym">Buchnera hermonthica</name>
    <dbReference type="NCBI Taxonomy" id="68872"/>
    <lineage>
        <taxon>Eukaryota</taxon>
        <taxon>Viridiplantae</taxon>
        <taxon>Streptophyta</taxon>
        <taxon>Embryophyta</taxon>
        <taxon>Tracheophyta</taxon>
        <taxon>Spermatophyta</taxon>
        <taxon>Magnoliopsida</taxon>
        <taxon>eudicotyledons</taxon>
        <taxon>Gunneridae</taxon>
        <taxon>Pentapetalae</taxon>
        <taxon>asterids</taxon>
        <taxon>lamiids</taxon>
        <taxon>Lamiales</taxon>
        <taxon>Orobanchaceae</taxon>
        <taxon>Buchnereae</taxon>
        <taxon>Striga</taxon>
    </lineage>
</organism>
<gene>
    <name evidence="1" type="ORF">SHERM_06064</name>
</gene>
<accession>A0A9N7RQC9</accession>
<dbReference type="OrthoDB" id="1752268at2759"/>
<feature type="non-terminal residue" evidence="1">
    <location>
        <position position="1"/>
    </location>
</feature>
<name>A0A9N7RQC9_STRHE</name>
<sequence length="397" mass="45345">IAGSGHSVYVFRPHMWSLDSYFRPSRSRLTVFDLHDLDSRYSTSAVSTLSFRPPRSRHSVFDRHGLDALFSTSTVSTLGFQPPRSRRSIFDLQGLDTRFSTSTVSTLRFRPPRSRRSVFDLHGLDARFSTSKVSTLDFRPPRSRHSVFDLHGLDTQFSTSTVSTLGFRPPPARRSVFDLHGLDTRFSTSTVSTLGFRPPRSRRSVFDLSGRLTSGVRLQWQVIRFFPLLTNLSIFDPDIRSFNFRPSWSFGFRSRDLKAHLEDISVVIQWSFNFLCSILVASGRKRLEEAFHSWIELCLLDQTLIIVLKMSTPQILFLKINFKNLFRILANKSGALQHVRAVKRKREEVGITGRMPVIRFRAEDAEGILLPHNDALLITTEVAGFDVKRVFIDTGSS</sequence>
<proteinExistence type="predicted"/>
<protein>
    <submittedName>
        <fullName evidence="1">Uncharacterized protein</fullName>
    </submittedName>
</protein>
<evidence type="ECO:0000313" key="1">
    <source>
        <dbReference type="EMBL" id="CAA0839500.1"/>
    </source>
</evidence>
<evidence type="ECO:0000313" key="2">
    <source>
        <dbReference type="Proteomes" id="UP001153555"/>
    </source>
</evidence>
<dbReference type="EMBL" id="CACSLK010031421">
    <property type="protein sequence ID" value="CAA0839500.1"/>
    <property type="molecule type" value="Genomic_DNA"/>
</dbReference>
<keyword evidence="2" id="KW-1185">Reference proteome</keyword>
<dbReference type="Proteomes" id="UP001153555">
    <property type="component" value="Unassembled WGS sequence"/>
</dbReference>